<feature type="chain" id="PRO_5044577767" evidence="1">
    <location>
        <begin position="19"/>
        <end position="268"/>
    </location>
</feature>
<evidence type="ECO:0000256" key="1">
    <source>
        <dbReference type="SAM" id="SignalP"/>
    </source>
</evidence>
<dbReference type="PROSITE" id="PS51257">
    <property type="entry name" value="PROKAR_LIPOPROTEIN"/>
    <property type="match status" value="1"/>
</dbReference>
<dbReference type="Proteomes" id="UP000234483">
    <property type="component" value="Unassembled WGS sequence"/>
</dbReference>
<protein>
    <submittedName>
        <fullName evidence="3">Methyltransferase</fullName>
    </submittedName>
</protein>
<evidence type="ECO:0000313" key="4">
    <source>
        <dbReference type="Proteomes" id="UP000234483"/>
    </source>
</evidence>
<dbReference type="AlphaFoldDB" id="A0A2N5CQU1"/>
<feature type="signal peptide" evidence="1">
    <location>
        <begin position="1"/>
        <end position="18"/>
    </location>
</feature>
<keyword evidence="5" id="KW-1185">Reference proteome</keyword>
<dbReference type="PIRSF" id="PIRSF031679">
    <property type="entry name" value="Mtase_Alr7345_prd"/>
    <property type="match status" value="1"/>
</dbReference>
<dbReference type="GO" id="GO:0008168">
    <property type="term" value="F:methyltransferase activity"/>
    <property type="evidence" value="ECO:0007669"/>
    <property type="project" value="UniProtKB-KW"/>
</dbReference>
<keyword evidence="3" id="KW-0489">Methyltransferase</keyword>
<dbReference type="OrthoDB" id="9342567at2"/>
<dbReference type="RefSeq" id="WP_101714283.1">
    <property type="nucleotide sequence ID" value="NZ_CP026100.1"/>
</dbReference>
<accession>A0A2N5CQU1</accession>
<dbReference type="CDD" id="cd02440">
    <property type="entry name" value="AdoMet_MTases"/>
    <property type="match status" value="1"/>
</dbReference>
<gene>
    <name evidence="2" type="ORF">C1707_22415</name>
    <name evidence="3" type="ORF">CFHF_17580</name>
</gene>
<name>A0A2N5CQU1_9CAUL</name>
<dbReference type="EMBL" id="CP026100">
    <property type="protein sequence ID" value="AYV48790.1"/>
    <property type="molecule type" value="Genomic_DNA"/>
</dbReference>
<evidence type="ECO:0000313" key="5">
    <source>
        <dbReference type="Proteomes" id="UP000281192"/>
    </source>
</evidence>
<dbReference type="KEGG" id="cfh:C1707_22415"/>
<keyword evidence="3" id="KW-0808">Transferase</keyword>
<evidence type="ECO:0000313" key="2">
    <source>
        <dbReference type="EMBL" id="AYV48790.1"/>
    </source>
</evidence>
<organism evidence="3 4">
    <name type="scientific">Caulobacter flavus</name>
    <dbReference type="NCBI Taxonomy" id="1679497"/>
    <lineage>
        <taxon>Bacteria</taxon>
        <taxon>Pseudomonadati</taxon>
        <taxon>Pseudomonadota</taxon>
        <taxon>Alphaproteobacteria</taxon>
        <taxon>Caulobacterales</taxon>
        <taxon>Caulobacteraceae</taxon>
        <taxon>Caulobacter</taxon>
    </lineage>
</organism>
<dbReference type="GO" id="GO:0032259">
    <property type="term" value="P:methylation"/>
    <property type="evidence" value="ECO:0007669"/>
    <property type="project" value="UniProtKB-KW"/>
</dbReference>
<reference evidence="3 4" key="1">
    <citation type="submission" date="2017-12" db="EMBL/GenBank/DDBJ databases">
        <title>The genome sequence of Caulobacter flavus CGMCC1 15093.</title>
        <authorList>
            <person name="Gao J."/>
            <person name="Mao X."/>
            <person name="Sun J."/>
        </authorList>
    </citation>
    <scope>NUCLEOTIDE SEQUENCE [LARGE SCALE GENOMIC DNA]</scope>
    <source>
        <strain evidence="3 4">CGMCC1 15093</strain>
    </source>
</reference>
<sequence length="268" mass="28708">MRKPLLSLVAALAVTACATTPMGPAAPPPPPPADAPVAIPANIIAAVDNPLRPEVDTRRDADRLPAQVLAFAGVRNGAKVADLIPGTGYFTRILSKAVGPRGHVYAYVPDELTKLANREPAVNAIAADPAYKNVSVLLNLLPNFGAPEKLDLVFTAQNYHDMHTPLMGKPDMAVVNRRVFQSLKPGGVYLVLDHSAQPGSGLRDAEKLHRIDPEAVKAEVTAAGFVFEGESRVLRDAADKRNVSVFDPSIRGKTDQFIYKFRKPAGAR</sequence>
<dbReference type="InterPro" id="IPR029063">
    <property type="entry name" value="SAM-dependent_MTases_sf"/>
</dbReference>
<dbReference type="InterPro" id="IPR016980">
    <property type="entry name" value="S-AdoMet-dep_MeTrfase_Alr7345"/>
</dbReference>
<reference evidence="2 5" key="2">
    <citation type="submission" date="2018-01" db="EMBL/GenBank/DDBJ databases">
        <title>Complete genome sequence of Caulobacter flavus RHGG3.</title>
        <authorList>
            <person name="Yang E."/>
        </authorList>
    </citation>
    <scope>NUCLEOTIDE SEQUENCE [LARGE SCALE GENOMIC DNA]</scope>
    <source>
        <strain evidence="2 5">RHGG3</strain>
    </source>
</reference>
<evidence type="ECO:0000313" key="3">
    <source>
        <dbReference type="EMBL" id="PLR10322.1"/>
    </source>
</evidence>
<dbReference type="Proteomes" id="UP000281192">
    <property type="component" value="Chromosome"/>
</dbReference>
<dbReference type="Gene3D" id="3.40.50.150">
    <property type="entry name" value="Vaccinia Virus protein VP39"/>
    <property type="match status" value="1"/>
</dbReference>
<keyword evidence="1" id="KW-0732">Signal</keyword>
<dbReference type="SUPFAM" id="SSF53335">
    <property type="entry name" value="S-adenosyl-L-methionine-dependent methyltransferases"/>
    <property type="match status" value="1"/>
</dbReference>
<dbReference type="EMBL" id="PJRQ01000038">
    <property type="protein sequence ID" value="PLR10322.1"/>
    <property type="molecule type" value="Genomic_DNA"/>
</dbReference>
<proteinExistence type="predicted"/>